<protein>
    <submittedName>
        <fullName evidence="1">Uncharacterized protein</fullName>
    </submittedName>
</protein>
<dbReference type="Gene3D" id="1.10.357.10">
    <property type="entry name" value="Tetracycline Repressor, domain 2"/>
    <property type="match status" value="1"/>
</dbReference>
<evidence type="ECO:0000313" key="2">
    <source>
        <dbReference type="Proteomes" id="UP000050465"/>
    </source>
</evidence>
<dbReference type="InterPro" id="IPR009057">
    <property type="entry name" value="Homeodomain-like_sf"/>
</dbReference>
<dbReference type="EMBL" id="LJZR01000020">
    <property type="protein sequence ID" value="KPQ34414.1"/>
    <property type="molecule type" value="Genomic_DNA"/>
</dbReference>
<name>A0A0P8BZT0_9CYAN</name>
<comment type="caution">
    <text evidence="1">The sequence shown here is derived from an EMBL/GenBank/DDBJ whole genome shotgun (WGS) entry which is preliminary data.</text>
</comment>
<dbReference type="Proteomes" id="UP000050465">
    <property type="component" value="Unassembled WGS sequence"/>
</dbReference>
<gene>
    <name evidence="1" type="ORF">HLUCCA11_15030</name>
</gene>
<reference evidence="1 2" key="1">
    <citation type="submission" date="2015-09" db="EMBL/GenBank/DDBJ databases">
        <title>Identification and resolution of microdiversity through metagenomic sequencing of parallel consortia.</title>
        <authorList>
            <person name="Nelson W.C."/>
            <person name="Romine M.F."/>
            <person name="Lindemann S.R."/>
        </authorList>
    </citation>
    <scope>NUCLEOTIDE SEQUENCE [LARGE SCALE GENOMIC DNA]</scope>
    <source>
        <strain evidence="1">Ana</strain>
    </source>
</reference>
<dbReference type="STRING" id="1666911.HLUCCA11_15030"/>
<evidence type="ECO:0000313" key="1">
    <source>
        <dbReference type="EMBL" id="KPQ34414.1"/>
    </source>
</evidence>
<organism evidence="1 2">
    <name type="scientific">Phormidesmis priestleyi Ana</name>
    <dbReference type="NCBI Taxonomy" id="1666911"/>
    <lineage>
        <taxon>Bacteria</taxon>
        <taxon>Bacillati</taxon>
        <taxon>Cyanobacteriota</taxon>
        <taxon>Cyanophyceae</taxon>
        <taxon>Leptolyngbyales</taxon>
        <taxon>Leptolyngbyaceae</taxon>
        <taxon>Phormidesmis</taxon>
    </lineage>
</organism>
<dbReference type="SUPFAM" id="SSF46689">
    <property type="entry name" value="Homeodomain-like"/>
    <property type="match status" value="1"/>
</dbReference>
<accession>A0A0P8BZT0</accession>
<dbReference type="AlphaFoldDB" id="A0A0P8BZT0"/>
<proteinExistence type="predicted"/>
<sequence>MPKRSFYYYFRSKEDFELAVMEEFAAEHEGKLQQIFEEAQLILMGEEGAMLKTTAARSV</sequence>